<keyword evidence="2" id="KW-0547">Nucleotide-binding</keyword>
<evidence type="ECO:0000313" key="3">
    <source>
        <dbReference type="Proteomes" id="UP000321248"/>
    </source>
</evidence>
<dbReference type="EMBL" id="VRTS01000007">
    <property type="protein sequence ID" value="TXK61007.1"/>
    <property type="molecule type" value="Genomic_DNA"/>
</dbReference>
<comment type="caution">
    <text evidence="2">The sequence shown here is derived from an EMBL/GenBank/DDBJ whole genome shotgun (WGS) entry which is preliminary data.</text>
</comment>
<reference evidence="2 3" key="1">
    <citation type="submission" date="2019-08" db="EMBL/GenBank/DDBJ databases">
        <authorList>
            <person name="Karlyshev A.V."/>
        </authorList>
    </citation>
    <scope>NUCLEOTIDE SEQUENCE [LARGE SCALE GENOMIC DNA]</scope>
    <source>
        <strain evidence="2 3">Alg18-2.2</strain>
    </source>
</reference>
<keyword evidence="2" id="KW-0067">ATP-binding</keyword>
<dbReference type="GO" id="GO:0005524">
    <property type="term" value="F:ATP binding"/>
    <property type="evidence" value="ECO:0007669"/>
    <property type="project" value="UniProtKB-KW"/>
</dbReference>
<dbReference type="SUPFAM" id="SSF52540">
    <property type="entry name" value="P-loop containing nucleoside triphosphate hydrolases"/>
    <property type="match status" value="1"/>
</dbReference>
<sequence length="428" mass="47078">MTTHNLTQAKPSSAKPLRLSNDIRQLWTLRALVPLKGWKWLLDDADVYASDAVARLAGLPPLVDSHIDPTIAERREHLVRSWRRAEAKAQRYLLRRPFDRNMNALRSLLGLNAVESQVLALAITAAFDPPFSDLCENFAPLSQHGVRVWSGILSIPSDRIRKAFLPRGKLAVSQILDELSPVWNAASELQVKTPELSAVYSDPQWSPEQLISGFARPLPDAELAPGDFPHHADDIALMVSYLRAAVARRRKGVNILLHGVPGVGKTQLSRIVARSINAQAYEVATAAATVIPPMPSAACACSPRVSGCWQTTASFWFSTRLITRSTIAACFRTARPLPSGSRGGSTTISSRILFRPSGSRIASGISTQRLPAASTSSWRSRYRLPHSGSPWSKPKPRDCWTPRAADGWQAFPRSTQPHCDAQRAWSRA</sequence>
<gene>
    <name evidence="2" type="ORF">FU658_10555</name>
</gene>
<accession>A0A5C8KL20</accession>
<evidence type="ECO:0000313" key="2">
    <source>
        <dbReference type="EMBL" id="TXK61007.1"/>
    </source>
</evidence>
<name>A0A5C8KL20_9GAMM</name>
<dbReference type="InterPro" id="IPR027417">
    <property type="entry name" value="P-loop_NTPase"/>
</dbReference>
<dbReference type="Proteomes" id="UP000321248">
    <property type="component" value="Unassembled WGS sequence"/>
</dbReference>
<protein>
    <submittedName>
        <fullName evidence="2">ATP-binding protein</fullName>
    </submittedName>
</protein>
<feature type="region of interest" description="Disordered" evidence="1">
    <location>
        <begin position="380"/>
        <end position="404"/>
    </location>
</feature>
<evidence type="ECO:0000256" key="1">
    <source>
        <dbReference type="SAM" id="MobiDB-lite"/>
    </source>
</evidence>
<dbReference type="OrthoDB" id="9776053at2"/>
<dbReference type="Gene3D" id="3.40.50.300">
    <property type="entry name" value="P-loop containing nucleotide triphosphate hydrolases"/>
    <property type="match status" value="1"/>
</dbReference>
<organism evidence="2 3">
    <name type="scientific">Alkalisalibacterium limincola</name>
    <dbReference type="NCBI Taxonomy" id="2699169"/>
    <lineage>
        <taxon>Bacteria</taxon>
        <taxon>Pseudomonadati</taxon>
        <taxon>Pseudomonadota</taxon>
        <taxon>Gammaproteobacteria</taxon>
        <taxon>Lysobacterales</taxon>
        <taxon>Lysobacteraceae</taxon>
        <taxon>Alkalisalibacterium</taxon>
    </lineage>
</organism>
<keyword evidence="3" id="KW-1185">Reference proteome</keyword>
<proteinExistence type="predicted"/>
<dbReference type="AlphaFoldDB" id="A0A5C8KL20"/>